<accession>A0A8C4REJ8</accession>
<sequence length="273" mass="31727">EVAKGQLLYRVLNDRRAARQVHTSPPTYSLERVIAAFRTRNQMLLSEIEDQDEVHCRQTCNSGDEDKNNPLLRNRTWTRKQIPMNSCYDLQNLLRNMKTNSFILHTKSQSVNLQRLKDAELKLMQASQKMKDLAMKIKMKEELIKELVKTGKDAHAVNRHHFMKISQLQQEADLAKKELADTQKQLKEVENREIRDGAETTRLQKEFRKKVETAKLKVQVLKKKQQDTKRLASLSAQSEKRLAELEQSVCHMKHQQIATISNPYNIAALTTIL</sequence>
<keyword evidence="3" id="KW-1185">Reference proteome</keyword>
<dbReference type="Pfam" id="PF25764">
    <property type="entry name" value="KIF21A_4th"/>
    <property type="match status" value="1"/>
</dbReference>
<dbReference type="PANTHER" id="PTHR47969">
    <property type="entry name" value="CHROMOSOME-ASSOCIATED KINESIN KIF4A-RELATED"/>
    <property type="match status" value="1"/>
</dbReference>
<dbReference type="PANTHER" id="PTHR47969:SF25">
    <property type="entry name" value="KINESIN MOTOR DOMAIN-CONTAINING PROTEIN"/>
    <property type="match status" value="1"/>
</dbReference>
<dbReference type="InterPro" id="IPR027640">
    <property type="entry name" value="Kinesin-like_fam"/>
</dbReference>
<dbReference type="Proteomes" id="UP000694620">
    <property type="component" value="Chromosome 5"/>
</dbReference>
<dbReference type="GO" id="GO:0005875">
    <property type="term" value="C:microtubule associated complex"/>
    <property type="evidence" value="ECO:0007669"/>
    <property type="project" value="TreeGrafter"/>
</dbReference>
<evidence type="ECO:0000256" key="1">
    <source>
        <dbReference type="SAM" id="Coils"/>
    </source>
</evidence>
<reference evidence="2" key="3">
    <citation type="submission" date="2025-09" db="UniProtKB">
        <authorList>
            <consortium name="Ensembl"/>
        </authorList>
    </citation>
    <scope>IDENTIFICATION</scope>
</reference>
<evidence type="ECO:0000313" key="2">
    <source>
        <dbReference type="Ensembl" id="ENSECRP00000001466.1"/>
    </source>
</evidence>
<dbReference type="GO" id="GO:0003777">
    <property type="term" value="F:microtubule motor activity"/>
    <property type="evidence" value="ECO:0007669"/>
    <property type="project" value="InterPro"/>
</dbReference>
<dbReference type="GO" id="GO:0007052">
    <property type="term" value="P:mitotic spindle organization"/>
    <property type="evidence" value="ECO:0007669"/>
    <property type="project" value="TreeGrafter"/>
</dbReference>
<organism evidence="2 3">
    <name type="scientific">Erpetoichthys calabaricus</name>
    <name type="common">Rope fish</name>
    <name type="synonym">Calamoichthys calabaricus</name>
    <dbReference type="NCBI Taxonomy" id="27687"/>
    <lineage>
        <taxon>Eukaryota</taxon>
        <taxon>Metazoa</taxon>
        <taxon>Chordata</taxon>
        <taxon>Craniata</taxon>
        <taxon>Vertebrata</taxon>
        <taxon>Euteleostomi</taxon>
        <taxon>Actinopterygii</taxon>
        <taxon>Polypteriformes</taxon>
        <taxon>Polypteridae</taxon>
        <taxon>Erpetoichthys</taxon>
    </lineage>
</organism>
<reference evidence="2" key="1">
    <citation type="submission" date="2021-06" db="EMBL/GenBank/DDBJ databases">
        <authorList>
            <consortium name="Wellcome Sanger Institute Data Sharing"/>
        </authorList>
    </citation>
    <scope>NUCLEOTIDE SEQUENCE [LARGE SCALE GENOMIC DNA]</scope>
</reference>
<evidence type="ECO:0000313" key="3">
    <source>
        <dbReference type="Proteomes" id="UP000694620"/>
    </source>
</evidence>
<dbReference type="GO" id="GO:0007018">
    <property type="term" value="P:microtubule-based movement"/>
    <property type="evidence" value="ECO:0007669"/>
    <property type="project" value="InterPro"/>
</dbReference>
<feature type="coiled-coil region" evidence="1">
    <location>
        <begin position="116"/>
        <end position="224"/>
    </location>
</feature>
<name>A0A8C4REJ8_ERPCA</name>
<proteinExistence type="predicted"/>
<dbReference type="GO" id="GO:0051231">
    <property type="term" value="P:spindle elongation"/>
    <property type="evidence" value="ECO:0007669"/>
    <property type="project" value="TreeGrafter"/>
</dbReference>
<dbReference type="GeneTree" id="ENSGT00940000157487"/>
<keyword evidence="1" id="KW-0175">Coiled coil</keyword>
<reference evidence="2" key="2">
    <citation type="submission" date="2025-08" db="UniProtKB">
        <authorList>
            <consortium name="Ensembl"/>
        </authorList>
    </citation>
    <scope>IDENTIFICATION</scope>
</reference>
<dbReference type="AlphaFoldDB" id="A0A8C4REJ8"/>
<protein>
    <submittedName>
        <fullName evidence="2">Uncharacterized protein</fullName>
    </submittedName>
</protein>
<dbReference type="Ensembl" id="ENSECRT00000001489.1">
    <property type="protein sequence ID" value="ENSECRP00000001466.1"/>
    <property type="gene ID" value="ENSECRG00000001024.1"/>
</dbReference>